<name>A0A0E2BBQ9_9LEPT</name>
<gene>
    <name evidence="1" type="ORF">LEP1GSC179_3028</name>
</gene>
<comment type="caution">
    <text evidence="1">The sequence shown here is derived from an EMBL/GenBank/DDBJ whole genome shotgun (WGS) entry which is preliminary data.</text>
</comment>
<proteinExistence type="predicted"/>
<reference evidence="1" key="1">
    <citation type="submission" date="2012-10" db="EMBL/GenBank/DDBJ databases">
        <authorList>
            <person name="Harkins D.M."/>
            <person name="Durkin A.S."/>
            <person name="Brinkac L.M."/>
            <person name="Haft D.H."/>
            <person name="Selengut J.D."/>
            <person name="Sanka R."/>
            <person name="DePew J."/>
            <person name="Purushe J."/>
            <person name="Matthias M.A."/>
            <person name="Vinetz J.M."/>
            <person name="Sutton G.G."/>
            <person name="Nierman W.C."/>
            <person name="Fouts D.E."/>
        </authorList>
    </citation>
    <scope>NUCLEOTIDE SEQUENCE [LARGE SCALE GENOMIC DNA]</scope>
    <source>
        <strain evidence="1">MOR084</strain>
    </source>
</reference>
<sequence>MVYSDFKNKEGGIMNSLKSKPKTENIDLTILKVFLTHPSIFRHYADVALLTLNQNRIRTVHRALERLHNAELLKRYRISSYLNAELINSLYGKKTELRENLSANAEYSTDRSVGLELLLIKHFISDTGGLWKVVELSLLLARPTTTVQHNLNLLVDHGLVMRNAIDNRNSKTNPVQYKLAPTFAMSLSAEKPRILKTIQETITQ</sequence>
<evidence type="ECO:0000313" key="1">
    <source>
        <dbReference type="EMBL" id="EKO32774.1"/>
    </source>
</evidence>
<organism evidence="1 2">
    <name type="scientific">Leptospira santarosai str. MOR084</name>
    <dbReference type="NCBI Taxonomy" id="1049984"/>
    <lineage>
        <taxon>Bacteria</taxon>
        <taxon>Pseudomonadati</taxon>
        <taxon>Spirochaetota</taxon>
        <taxon>Spirochaetia</taxon>
        <taxon>Leptospirales</taxon>
        <taxon>Leptospiraceae</taxon>
        <taxon>Leptospira</taxon>
    </lineage>
</organism>
<dbReference type="AlphaFoldDB" id="A0A0E2BBQ9"/>
<protein>
    <submittedName>
        <fullName evidence="1">Uncharacterized protein</fullName>
    </submittedName>
</protein>
<dbReference type="Proteomes" id="UP000006329">
    <property type="component" value="Unassembled WGS sequence"/>
</dbReference>
<accession>A0A0E2BBQ9</accession>
<keyword evidence="2" id="KW-1185">Reference proteome</keyword>
<dbReference type="EMBL" id="AHON02000063">
    <property type="protein sequence ID" value="EKO32774.1"/>
    <property type="molecule type" value="Genomic_DNA"/>
</dbReference>
<evidence type="ECO:0000313" key="2">
    <source>
        <dbReference type="Proteomes" id="UP000006329"/>
    </source>
</evidence>